<dbReference type="Pfam" id="PF06961">
    <property type="entry name" value="DUF1294"/>
    <property type="match status" value="1"/>
</dbReference>
<name>A0A6A6E6T9_9PEZI</name>
<dbReference type="EMBL" id="ML994626">
    <property type="protein sequence ID" value="KAF2187631.1"/>
    <property type="molecule type" value="Genomic_DNA"/>
</dbReference>
<sequence>MPPRPRRHRPLTTVTALGLSFLILPAVSLLKLYTRSGSVVPLLYTGAISFATFMLYGYDKMQARNLEWRVKEVTLHTMELLGGWPGALVGQHYFQHKRRKMGFQIWFWGIVMGWQVVWWVVWNEGVEMG</sequence>
<keyword evidence="3" id="KW-1185">Reference proteome</keyword>
<feature type="transmembrane region" description="Helical" evidence="1">
    <location>
        <begin position="105"/>
        <end position="122"/>
    </location>
</feature>
<evidence type="ECO:0000313" key="2">
    <source>
        <dbReference type="EMBL" id="KAF2187631.1"/>
    </source>
</evidence>
<evidence type="ECO:0000256" key="1">
    <source>
        <dbReference type="SAM" id="Phobius"/>
    </source>
</evidence>
<dbReference type="InterPro" id="IPR010718">
    <property type="entry name" value="DUF1294"/>
</dbReference>
<evidence type="ECO:0000313" key="3">
    <source>
        <dbReference type="Proteomes" id="UP000800200"/>
    </source>
</evidence>
<dbReference type="OrthoDB" id="10259680at2759"/>
<keyword evidence="1" id="KW-1133">Transmembrane helix</keyword>
<gene>
    <name evidence="2" type="ORF">K469DRAFT_725146</name>
</gene>
<keyword evidence="1" id="KW-0472">Membrane</keyword>
<keyword evidence="1" id="KW-0812">Transmembrane</keyword>
<reference evidence="2" key="1">
    <citation type="journal article" date="2020" name="Stud. Mycol.">
        <title>101 Dothideomycetes genomes: a test case for predicting lifestyles and emergence of pathogens.</title>
        <authorList>
            <person name="Haridas S."/>
            <person name="Albert R."/>
            <person name="Binder M."/>
            <person name="Bloem J."/>
            <person name="Labutti K."/>
            <person name="Salamov A."/>
            <person name="Andreopoulos B."/>
            <person name="Baker S."/>
            <person name="Barry K."/>
            <person name="Bills G."/>
            <person name="Bluhm B."/>
            <person name="Cannon C."/>
            <person name="Castanera R."/>
            <person name="Culley D."/>
            <person name="Daum C."/>
            <person name="Ezra D."/>
            <person name="Gonzalez J."/>
            <person name="Henrissat B."/>
            <person name="Kuo A."/>
            <person name="Liang C."/>
            <person name="Lipzen A."/>
            <person name="Lutzoni F."/>
            <person name="Magnuson J."/>
            <person name="Mondo S."/>
            <person name="Nolan M."/>
            <person name="Ohm R."/>
            <person name="Pangilinan J."/>
            <person name="Park H.-J."/>
            <person name="Ramirez L."/>
            <person name="Alfaro M."/>
            <person name="Sun H."/>
            <person name="Tritt A."/>
            <person name="Yoshinaga Y."/>
            <person name="Zwiers L.-H."/>
            <person name="Turgeon B."/>
            <person name="Goodwin S."/>
            <person name="Spatafora J."/>
            <person name="Crous P."/>
            <person name="Grigoriev I."/>
        </authorList>
    </citation>
    <scope>NUCLEOTIDE SEQUENCE</scope>
    <source>
        <strain evidence="2">CBS 207.26</strain>
    </source>
</reference>
<protein>
    <submittedName>
        <fullName evidence="2">DUF1294-domain-containing protein</fullName>
    </submittedName>
</protein>
<feature type="transmembrane region" description="Helical" evidence="1">
    <location>
        <begin position="39"/>
        <end position="58"/>
    </location>
</feature>
<accession>A0A6A6E6T9</accession>
<organism evidence="2 3">
    <name type="scientific">Zopfia rhizophila CBS 207.26</name>
    <dbReference type="NCBI Taxonomy" id="1314779"/>
    <lineage>
        <taxon>Eukaryota</taxon>
        <taxon>Fungi</taxon>
        <taxon>Dikarya</taxon>
        <taxon>Ascomycota</taxon>
        <taxon>Pezizomycotina</taxon>
        <taxon>Dothideomycetes</taxon>
        <taxon>Dothideomycetes incertae sedis</taxon>
        <taxon>Zopfiaceae</taxon>
        <taxon>Zopfia</taxon>
    </lineage>
</organism>
<dbReference type="AlphaFoldDB" id="A0A6A6E6T9"/>
<proteinExistence type="predicted"/>
<dbReference type="Proteomes" id="UP000800200">
    <property type="component" value="Unassembled WGS sequence"/>
</dbReference>